<proteinExistence type="predicted"/>
<keyword evidence="2 6" id="KW-0812">Transmembrane</keyword>
<dbReference type="PANTHER" id="PTHR20855:SF3">
    <property type="entry name" value="LD03007P"/>
    <property type="match status" value="1"/>
</dbReference>
<dbReference type="Proteomes" id="UP000184509">
    <property type="component" value="Unassembled WGS sequence"/>
</dbReference>
<evidence type="ECO:0000256" key="6">
    <source>
        <dbReference type="SAM" id="Phobius"/>
    </source>
</evidence>
<evidence type="ECO:0000313" key="7">
    <source>
        <dbReference type="EMBL" id="SHF50790.1"/>
    </source>
</evidence>
<feature type="transmembrane region" description="Helical" evidence="6">
    <location>
        <begin position="20"/>
        <end position="37"/>
    </location>
</feature>
<evidence type="ECO:0000313" key="8">
    <source>
        <dbReference type="Proteomes" id="UP000184509"/>
    </source>
</evidence>
<dbReference type="GO" id="GO:0016020">
    <property type="term" value="C:membrane"/>
    <property type="evidence" value="ECO:0007669"/>
    <property type="project" value="UniProtKB-SubCell"/>
</dbReference>
<dbReference type="GO" id="GO:0046872">
    <property type="term" value="F:metal ion binding"/>
    <property type="evidence" value="ECO:0007669"/>
    <property type="project" value="UniProtKB-KW"/>
</dbReference>
<keyword evidence="5" id="KW-0862">Zinc</keyword>
<feature type="transmembrane region" description="Helical" evidence="6">
    <location>
        <begin position="168"/>
        <end position="187"/>
    </location>
</feature>
<protein>
    <submittedName>
        <fullName evidence="7">Hemolysin III</fullName>
    </submittedName>
</protein>
<keyword evidence="8" id="KW-1185">Reference proteome</keyword>
<evidence type="ECO:0000256" key="3">
    <source>
        <dbReference type="ARBA" id="ARBA00022989"/>
    </source>
</evidence>
<feature type="transmembrane region" description="Helical" evidence="6">
    <location>
        <begin position="43"/>
        <end position="62"/>
    </location>
</feature>
<evidence type="ECO:0000256" key="5">
    <source>
        <dbReference type="PIRSR" id="PIRSR604254-1"/>
    </source>
</evidence>
<dbReference type="PANTHER" id="PTHR20855">
    <property type="entry name" value="ADIPOR/PROGESTIN RECEPTOR-RELATED"/>
    <property type="match status" value="1"/>
</dbReference>
<feature type="transmembrane region" description="Helical" evidence="6">
    <location>
        <begin position="139"/>
        <end position="156"/>
    </location>
</feature>
<dbReference type="RefSeq" id="WP_073401781.1">
    <property type="nucleotide sequence ID" value="NZ_FQTV01000009.1"/>
</dbReference>
<keyword evidence="5" id="KW-0479">Metal-binding</keyword>
<sequence>MSQKRYTKGEEIANASSHGLGILLGITVGIFLMRSAFETNNRWIMVSFAIYLLGMLSSYVTSTWYHACRNEKRKALLRKFDHGAIYLHIAGTYTPFTLVVLRDSGAWGWALFSFVWLAAIAGFILSFKKLKEHSNLETVCYVIMGGVIIIAIKPLIDCLYPTGSISTLYWLIGGGVSYIIGAIFYSLTKLRYMHSVFHLFVLGGSVCHIIAIFNIL</sequence>
<accession>A0A1M5C805</accession>
<dbReference type="InterPro" id="IPR004254">
    <property type="entry name" value="AdipoR/HlyIII-related"/>
</dbReference>
<dbReference type="OrthoDB" id="9813689at2"/>
<feature type="binding site" evidence="5">
    <location>
        <position position="66"/>
    </location>
    <ligand>
        <name>Zn(2+)</name>
        <dbReference type="ChEBI" id="CHEBI:29105"/>
    </ligand>
</feature>
<evidence type="ECO:0000256" key="2">
    <source>
        <dbReference type="ARBA" id="ARBA00022692"/>
    </source>
</evidence>
<dbReference type="EMBL" id="FQTV01000009">
    <property type="protein sequence ID" value="SHF50790.1"/>
    <property type="molecule type" value="Genomic_DNA"/>
</dbReference>
<feature type="transmembrane region" description="Helical" evidence="6">
    <location>
        <begin position="196"/>
        <end position="215"/>
    </location>
</feature>
<feature type="transmembrane region" description="Helical" evidence="6">
    <location>
        <begin position="83"/>
        <end position="101"/>
    </location>
</feature>
<reference evidence="7 8" key="1">
    <citation type="submission" date="2016-11" db="EMBL/GenBank/DDBJ databases">
        <authorList>
            <person name="Jaros S."/>
            <person name="Januszkiewicz K."/>
            <person name="Wedrychowicz H."/>
        </authorList>
    </citation>
    <scope>NUCLEOTIDE SEQUENCE [LARGE SCALE GENOMIC DNA]</scope>
    <source>
        <strain evidence="7 8">DSM 26991</strain>
    </source>
</reference>
<gene>
    <name evidence="7" type="ORF">SAMN05444405_109140</name>
</gene>
<evidence type="ECO:0000256" key="4">
    <source>
        <dbReference type="ARBA" id="ARBA00023136"/>
    </source>
</evidence>
<feature type="transmembrane region" description="Helical" evidence="6">
    <location>
        <begin position="107"/>
        <end position="127"/>
    </location>
</feature>
<name>A0A1M5C805_9BACE</name>
<dbReference type="Pfam" id="PF03006">
    <property type="entry name" value="HlyIII"/>
    <property type="match status" value="1"/>
</dbReference>
<evidence type="ECO:0000256" key="1">
    <source>
        <dbReference type="ARBA" id="ARBA00004141"/>
    </source>
</evidence>
<dbReference type="STRING" id="1297750.SAMN05444405_109140"/>
<dbReference type="AlphaFoldDB" id="A0A1M5C805"/>
<feature type="binding site" evidence="5">
    <location>
        <position position="194"/>
    </location>
    <ligand>
        <name>Zn(2+)</name>
        <dbReference type="ChEBI" id="CHEBI:29105"/>
    </ligand>
</feature>
<keyword evidence="4 6" id="KW-0472">Membrane</keyword>
<feature type="binding site" evidence="5">
    <location>
        <position position="198"/>
    </location>
    <ligand>
        <name>Zn(2+)</name>
        <dbReference type="ChEBI" id="CHEBI:29105"/>
    </ligand>
</feature>
<organism evidence="7 8">
    <name type="scientific">Bacteroides luti</name>
    <dbReference type="NCBI Taxonomy" id="1297750"/>
    <lineage>
        <taxon>Bacteria</taxon>
        <taxon>Pseudomonadati</taxon>
        <taxon>Bacteroidota</taxon>
        <taxon>Bacteroidia</taxon>
        <taxon>Bacteroidales</taxon>
        <taxon>Bacteroidaceae</taxon>
        <taxon>Bacteroides</taxon>
    </lineage>
</organism>
<keyword evidence="3 6" id="KW-1133">Transmembrane helix</keyword>
<comment type="subcellular location">
    <subcellularLocation>
        <location evidence="1">Membrane</location>
        <topology evidence="1">Multi-pass membrane protein</topology>
    </subcellularLocation>
</comment>